<dbReference type="Gene3D" id="3.30.420.10">
    <property type="entry name" value="Ribonuclease H-like superfamily/Ribonuclease H"/>
    <property type="match status" value="1"/>
</dbReference>
<dbReference type="PANTHER" id="PTHR46791:SF4">
    <property type="match status" value="1"/>
</dbReference>
<proteinExistence type="predicted"/>
<dbReference type="InterPro" id="IPR012337">
    <property type="entry name" value="RNaseH-like_sf"/>
</dbReference>
<sequence length="474" mass="54728">MFKAVLYAFVLIQFTEGNIAELQSFLLSIQDCINRIEQSTASENDRTLEYLRDRLEGYIQIVLTMSLVLTNAQGFLTVKMLIEHLWQSLREQLHHIRERLADCRQISAVFPRRPLQSEGNSGGRPKYHITAEQIDVLRSTGMSWTAIAKCLGVSTKTLSRRRQEYGITDYTEIREDELEWNRWKIRDALQQIDPVNCAVRRRYSIRRRIKNVNKPNHLWHIDSNHKLIHWRFILHGCIDGYSRAIIYLKCFNDNLATTVLQCFVLGAQGFGLPSRVRGDRGVENVNVARFMIEQRGLNRGSFIAGRSVHNQRIEWLWAEVNRVVSSFYIDLFNFMEYTGILDAHDERDLFALHYVYKPAIQASLDEFISQWNYHGLRTMRSMSPLALWYSEMVASGVDDVDVGDISLYGVDPEGPVPDLETDNMVTVPESTVQVTDNHADEIRSIVPDPLVDDGNHGIAHYLAIANYLKMRYQS</sequence>
<dbReference type="InterPro" id="IPR036397">
    <property type="entry name" value="RNaseH_sf"/>
</dbReference>
<dbReference type="EMBL" id="JARQWQ010000089">
    <property type="protein sequence ID" value="KAK2552261.1"/>
    <property type="molecule type" value="Genomic_DNA"/>
</dbReference>
<gene>
    <name evidence="3" type="ORF">P5673_026789</name>
</gene>
<accession>A0AAD9Q0T8</accession>
<reference evidence="3" key="2">
    <citation type="journal article" date="2023" name="Science">
        <title>Genomic signatures of disease resistance in endangered staghorn corals.</title>
        <authorList>
            <person name="Vollmer S.V."/>
            <person name="Selwyn J.D."/>
            <person name="Despard B.A."/>
            <person name="Roesel C.L."/>
        </authorList>
    </citation>
    <scope>NUCLEOTIDE SEQUENCE</scope>
    <source>
        <strain evidence="3">K2</strain>
    </source>
</reference>
<comment type="caution">
    <text evidence="3">The sequence shown here is derived from an EMBL/GenBank/DDBJ whole genome shotgun (WGS) entry which is preliminary data.</text>
</comment>
<feature type="domain" description="Integrase catalytic" evidence="2">
    <location>
        <begin position="211"/>
        <end position="392"/>
    </location>
</feature>
<dbReference type="AlphaFoldDB" id="A0AAD9Q0T8"/>
<name>A0AAD9Q0T8_ACRCE</name>
<evidence type="ECO:0000313" key="3">
    <source>
        <dbReference type="EMBL" id="KAK2552261.1"/>
    </source>
</evidence>
<feature type="chain" id="PRO_5042171819" description="Integrase catalytic domain-containing protein" evidence="1">
    <location>
        <begin position="18"/>
        <end position="474"/>
    </location>
</feature>
<organism evidence="3 4">
    <name type="scientific">Acropora cervicornis</name>
    <name type="common">Staghorn coral</name>
    <dbReference type="NCBI Taxonomy" id="6130"/>
    <lineage>
        <taxon>Eukaryota</taxon>
        <taxon>Metazoa</taxon>
        <taxon>Cnidaria</taxon>
        <taxon>Anthozoa</taxon>
        <taxon>Hexacorallia</taxon>
        <taxon>Scleractinia</taxon>
        <taxon>Astrocoeniina</taxon>
        <taxon>Acroporidae</taxon>
        <taxon>Acropora</taxon>
    </lineage>
</organism>
<evidence type="ECO:0000256" key="1">
    <source>
        <dbReference type="SAM" id="SignalP"/>
    </source>
</evidence>
<dbReference type="Pfam" id="PF24764">
    <property type="entry name" value="rva_4"/>
    <property type="match status" value="1"/>
</dbReference>
<dbReference type="SUPFAM" id="SSF53098">
    <property type="entry name" value="Ribonuclease H-like"/>
    <property type="match status" value="1"/>
</dbReference>
<dbReference type="PROSITE" id="PS50994">
    <property type="entry name" value="INTEGRASE"/>
    <property type="match status" value="1"/>
</dbReference>
<protein>
    <recommendedName>
        <fullName evidence="2">Integrase catalytic domain-containing protein</fullName>
    </recommendedName>
</protein>
<dbReference type="InterPro" id="IPR001584">
    <property type="entry name" value="Integrase_cat-core"/>
</dbReference>
<dbReference type="PANTHER" id="PTHR46791">
    <property type="entry name" value="EXPRESSED PROTEIN"/>
    <property type="match status" value="1"/>
</dbReference>
<dbReference type="Proteomes" id="UP001249851">
    <property type="component" value="Unassembled WGS sequence"/>
</dbReference>
<dbReference type="GO" id="GO:0003676">
    <property type="term" value="F:nucleic acid binding"/>
    <property type="evidence" value="ECO:0007669"/>
    <property type="project" value="InterPro"/>
</dbReference>
<reference evidence="3" key="1">
    <citation type="journal article" date="2023" name="G3 (Bethesda)">
        <title>Whole genome assembly and annotation of the endangered Caribbean coral Acropora cervicornis.</title>
        <authorList>
            <person name="Selwyn J.D."/>
            <person name="Vollmer S.V."/>
        </authorList>
    </citation>
    <scope>NUCLEOTIDE SEQUENCE</scope>
    <source>
        <strain evidence="3">K2</strain>
    </source>
</reference>
<evidence type="ECO:0000313" key="4">
    <source>
        <dbReference type="Proteomes" id="UP001249851"/>
    </source>
</evidence>
<keyword evidence="4" id="KW-1185">Reference proteome</keyword>
<dbReference type="GO" id="GO:0015074">
    <property type="term" value="P:DNA integration"/>
    <property type="evidence" value="ECO:0007669"/>
    <property type="project" value="InterPro"/>
</dbReference>
<dbReference type="InterPro" id="IPR058913">
    <property type="entry name" value="Integrase_dom_put"/>
</dbReference>
<feature type="signal peptide" evidence="1">
    <location>
        <begin position="1"/>
        <end position="17"/>
    </location>
</feature>
<evidence type="ECO:0000259" key="2">
    <source>
        <dbReference type="PROSITE" id="PS50994"/>
    </source>
</evidence>
<keyword evidence="1" id="KW-0732">Signal</keyword>